<organism evidence="1 2">
    <name type="scientific">Pseudolactococcus plantarum</name>
    <dbReference type="NCBI Taxonomy" id="1365"/>
    <lineage>
        <taxon>Bacteria</taxon>
        <taxon>Bacillati</taxon>
        <taxon>Bacillota</taxon>
        <taxon>Bacilli</taxon>
        <taxon>Lactobacillales</taxon>
        <taxon>Streptococcaceae</taxon>
        <taxon>Pseudolactococcus</taxon>
    </lineage>
</organism>
<dbReference type="Proteomes" id="UP000242246">
    <property type="component" value="Unassembled WGS sequence"/>
</dbReference>
<sequence length="81" mass="9199">MYSVYDLNFVQFKSAGSNQWSGRVKSSQFDTHYQQATQQLARVAPEIEEAISTCRSKMYSLAWSIEDPGKKVQALAMVTFL</sequence>
<dbReference type="EMBL" id="JXJX01000002">
    <property type="protein sequence ID" value="PCS08015.1"/>
    <property type="molecule type" value="Genomic_DNA"/>
</dbReference>
<accession>A0A2A5S3G2</accession>
<evidence type="ECO:0000313" key="2">
    <source>
        <dbReference type="Proteomes" id="UP000242246"/>
    </source>
</evidence>
<protein>
    <submittedName>
        <fullName evidence="1">Uncharacterized protein</fullName>
    </submittedName>
</protein>
<keyword evidence="2" id="KW-1185">Reference proteome</keyword>
<dbReference type="STRING" id="1348632.GCA_001591745_01049"/>
<comment type="caution">
    <text evidence="1">The sequence shown here is derived from an EMBL/GenBank/DDBJ whole genome shotgun (WGS) entry which is preliminary data.</text>
</comment>
<name>A0A2A5S3G2_9LACT</name>
<proteinExistence type="predicted"/>
<reference evidence="1 2" key="1">
    <citation type="submission" date="2014-12" db="EMBL/GenBank/DDBJ databases">
        <title>Draft genome sequences of 10 type strains of Lactococcus.</title>
        <authorList>
            <person name="Sun Z."/>
            <person name="Zhong Z."/>
            <person name="Liu W."/>
            <person name="Zhang W."/>
            <person name="Zhang H."/>
        </authorList>
    </citation>
    <scope>NUCLEOTIDE SEQUENCE [LARGE SCALE GENOMIC DNA]</scope>
    <source>
        <strain evidence="1 2">DSM 20686</strain>
    </source>
</reference>
<evidence type="ECO:0000313" key="1">
    <source>
        <dbReference type="EMBL" id="PCS08015.1"/>
    </source>
</evidence>
<gene>
    <name evidence="1" type="ORF">RU87_GL000752</name>
</gene>
<dbReference type="AlphaFoldDB" id="A0A2A5S3G2"/>